<dbReference type="PANTHER" id="PTHR43135">
    <property type="entry name" value="ALPHA-D-RIBOSE 1-METHYLPHOSPHONATE 5-TRIPHOSPHATE DIPHOSPHATASE"/>
    <property type="match status" value="1"/>
</dbReference>
<dbReference type="GeneID" id="69760317"/>
<sequence length="427" mass="44595">MRYYTADRLITGDRDGCIRYGGVLVDGRVIRWAGPDREVPPGLRRKSEHVALGPLTLLPGLIDSHVHLALDGAPGAMDRMRTASDSELYALMLRNAGELLSAGVTTARDLGAPGDLGVRVRDAVHAGLAPGPGLVVSGAPLTVPEGHCWFMGGAHAGERALRQAVREQARAGVDLVKVMATGGALTRRSAPWQTQFTQEELTAIVDEATRAGLAVAAHAHGTEGIAAAVRAGVHTIEHCSFLDESGAITPDAGLVRRIAAQEVHVCPTISARFTARRDRLDPRRLPALSVLYQEGVSIVAGTDAGTDGASPHAYVEGLIGMARLGMPPSEVLAAATSRAARALRVETLTGRIAPGLRADLVAVEGDPTQDVTALRALRLVVARGQVIRSPCPLPRAGGTDAVRDGGGPGNAMGRRSGTRGARRVRGD</sequence>
<evidence type="ECO:0000313" key="3">
    <source>
        <dbReference type="EMBL" id="AWM72928.1"/>
    </source>
</evidence>
<evidence type="ECO:0000259" key="2">
    <source>
        <dbReference type="Pfam" id="PF01979"/>
    </source>
</evidence>
<dbReference type="PANTHER" id="PTHR43135:SF3">
    <property type="entry name" value="ALPHA-D-RIBOSE 1-METHYLPHOSPHONATE 5-TRIPHOSPHATE DIPHOSPHATASE"/>
    <property type="match status" value="1"/>
</dbReference>
<dbReference type="InterPro" id="IPR011059">
    <property type="entry name" value="Metal-dep_hydrolase_composite"/>
</dbReference>
<accession>A0A2U8T8Z8</accession>
<feature type="region of interest" description="Disordered" evidence="1">
    <location>
        <begin position="392"/>
        <end position="427"/>
    </location>
</feature>
<dbReference type="GO" id="GO:0016810">
    <property type="term" value="F:hydrolase activity, acting on carbon-nitrogen (but not peptide) bonds"/>
    <property type="evidence" value="ECO:0007669"/>
    <property type="project" value="InterPro"/>
</dbReference>
<dbReference type="Gene3D" id="3.20.20.140">
    <property type="entry name" value="Metal-dependent hydrolases"/>
    <property type="match status" value="1"/>
</dbReference>
<dbReference type="InterPro" id="IPR051781">
    <property type="entry name" value="Metallo-dep_Hydrolase"/>
</dbReference>
<dbReference type="Gene3D" id="2.30.40.10">
    <property type="entry name" value="Urease, subunit C, domain 1"/>
    <property type="match status" value="1"/>
</dbReference>
<dbReference type="InterPro" id="IPR006680">
    <property type="entry name" value="Amidohydro-rel"/>
</dbReference>
<keyword evidence="3" id="KW-0378">Hydrolase</keyword>
<dbReference type="Pfam" id="PF01979">
    <property type="entry name" value="Amidohydro_1"/>
    <property type="match status" value="1"/>
</dbReference>
<protein>
    <submittedName>
        <fullName evidence="3">Amidohydrolase</fullName>
    </submittedName>
</protein>
<dbReference type="InterPro" id="IPR032466">
    <property type="entry name" value="Metal_Hydrolase"/>
</dbReference>
<dbReference type="RefSeq" id="WP_228123326.1">
    <property type="nucleotide sequence ID" value="NZ_CP043317.1"/>
</dbReference>
<feature type="domain" description="Amidohydrolase-related" evidence="2">
    <location>
        <begin position="56"/>
        <end position="375"/>
    </location>
</feature>
<proteinExistence type="predicted"/>
<organism evidence="3">
    <name type="scientific">Streptomyces olivaceus</name>
    <dbReference type="NCBI Taxonomy" id="47716"/>
    <lineage>
        <taxon>Bacteria</taxon>
        <taxon>Bacillati</taxon>
        <taxon>Actinomycetota</taxon>
        <taxon>Actinomycetes</taxon>
        <taxon>Kitasatosporales</taxon>
        <taxon>Streptomycetaceae</taxon>
        <taxon>Streptomyces</taxon>
    </lineage>
</organism>
<evidence type="ECO:0000256" key="1">
    <source>
        <dbReference type="SAM" id="MobiDB-lite"/>
    </source>
</evidence>
<dbReference type="SUPFAM" id="SSF51556">
    <property type="entry name" value="Metallo-dependent hydrolases"/>
    <property type="match status" value="1"/>
</dbReference>
<dbReference type="AlphaFoldDB" id="A0A2U8T8Z8"/>
<name>A0A2U8T8Z8_STROV</name>
<reference evidence="3" key="1">
    <citation type="submission" date="2017-07" db="EMBL/GenBank/DDBJ databases">
        <title>A Single Gene Cluster Codes for Two Anthracene Scaffolds from Deep Sea-Derived Streptomyces olivaceus SCSIO T05.</title>
        <authorList>
            <person name="Zhang C."/>
            <person name="Sun C."/>
            <person name="Huang H."/>
            <person name="Gui C."/>
            <person name="Wang L."/>
            <person name="Li Q."/>
            <person name="Ju J."/>
        </authorList>
    </citation>
    <scope>NUCLEOTIDE SEQUENCE</scope>
    <source>
        <strain evidence="3">SCSIO T05</strain>
    </source>
</reference>
<dbReference type="EMBL" id="MF437311">
    <property type="protein sequence ID" value="AWM72928.1"/>
    <property type="molecule type" value="Genomic_DNA"/>
</dbReference>
<feature type="compositionally biased region" description="Basic residues" evidence="1">
    <location>
        <begin position="416"/>
        <end position="427"/>
    </location>
</feature>
<dbReference type="SUPFAM" id="SSF51338">
    <property type="entry name" value="Composite domain of metallo-dependent hydrolases"/>
    <property type="match status" value="2"/>
</dbReference>